<name>A0A6P1MBT6_9FIRM</name>
<dbReference type="Pfam" id="PF03781">
    <property type="entry name" value="FGE-sulfatase"/>
    <property type="match status" value="1"/>
</dbReference>
<proteinExistence type="predicted"/>
<protein>
    <submittedName>
        <fullName evidence="2">SUMF1/EgtB/PvdO family nonheme iron enzyme</fullName>
    </submittedName>
</protein>
<accession>A0A6P1MBT6</accession>
<gene>
    <name evidence="2" type="ORF">Ami3637_06920</name>
</gene>
<dbReference type="InterPro" id="IPR016187">
    <property type="entry name" value="CTDL_fold"/>
</dbReference>
<sequence length="327" mass="36737">MRNTVEITDDRNLKSVMVRIPKFKISDVIEGGADVTHPAFIVDGNELEAIYISKYQNVVINGLAYSLQNKDPEVFVTIDQARNYCKNKGKGWHLMTNDEWAVVALLSKKNNTLPRGNNNYGKDYQFENQEGTLSENKPCPVEGKPFRILTGSGPVEWSHNGTTDGIYDMNGNVWEWVDGIRIVDCELQLKSQTDGVWCALDGGGNLCKADARESLKYRDLNTDDTLILSVSENDEHMDKETLVSPYKTVKTNVDKVFTNKLKAMALIPEGDRYGEDVVAVNVKGTYNAIRGGYWVNKENAGIFALGLILKDSENYFDVGFRCAYYEK</sequence>
<feature type="domain" description="Sulfatase-modifying factor enzyme-like" evidence="1">
    <location>
        <begin position="63"/>
        <end position="178"/>
    </location>
</feature>
<keyword evidence="3" id="KW-1185">Reference proteome</keyword>
<dbReference type="InterPro" id="IPR005532">
    <property type="entry name" value="SUMF_dom"/>
</dbReference>
<evidence type="ECO:0000313" key="2">
    <source>
        <dbReference type="EMBL" id="QHI72169.1"/>
    </source>
</evidence>
<dbReference type="AlphaFoldDB" id="A0A6P1MBT6"/>
<organism evidence="2 3">
    <name type="scientific">Aminipila terrae</name>
    <dbReference type="NCBI Taxonomy" id="2697030"/>
    <lineage>
        <taxon>Bacteria</taxon>
        <taxon>Bacillati</taxon>
        <taxon>Bacillota</taxon>
        <taxon>Clostridia</taxon>
        <taxon>Peptostreptococcales</taxon>
        <taxon>Anaerovoracaceae</taxon>
        <taxon>Aminipila</taxon>
    </lineage>
</organism>
<dbReference type="Gene3D" id="3.90.1580.10">
    <property type="entry name" value="paralog of FGE (formylglycine-generating enzyme)"/>
    <property type="match status" value="1"/>
</dbReference>
<evidence type="ECO:0000313" key="3">
    <source>
        <dbReference type="Proteomes" id="UP000463883"/>
    </source>
</evidence>
<evidence type="ECO:0000259" key="1">
    <source>
        <dbReference type="Pfam" id="PF03781"/>
    </source>
</evidence>
<dbReference type="EMBL" id="CP047591">
    <property type="protein sequence ID" value="QHI72169.1"/>
    <property type="molecule type" value="Genomic_DNA"/>
</dbReference>
<dbReference type="InterPro" id="IPR042095">
    <property type="entry name" value="SUMF_sf"/>
</dbReference>
<dbReference type="SUPFAM" id="SSF56436">
    <property type="entry name" value="C-type lectin-like"/>
    <property type="match status" value="1"/>
</dbReference>
<reference evidence="2 3" key="1">
    <citation type="submission" date="2020-01" db="EMBL/GenBank/DDBJ databases">
        <title>Genomic analysis of Aminipila sp. CBA3637.</title>
        <authorList>
            <person name="Kim Y.B."/>
            <person name="Roh S.W."/>
        </authorList>
    </citation>
    <scope>NUCLEOTIDE SEQUENCE [LARGE SCALE GENOMIC DNA]</scope>
    <source>
        <strain evidence="2 3">CBA3637</strain>
    </source>
</reference>
<dbReference type="KEGG" id="amic:Ami3637_06920"/>
<dbReference type="Proteomes" id="UP000463883">
    <property type="component" value="Chromosome"/>
</dbReference>
<dbReference type="RefSeq" id="WP_162361939.1">
    <property type="nucleotide sequence ID" value="NZ_CP047591.1"/>
</dbReference>